<evidence type="ECO:0000259" key="20">
    <source>
        <dbReference type="Pfam" id="PF00755"/>
    </source>
</evidence>
<accession>A0A060SHG2</accession>
<dbReference type="PANTHER" id="PTHR22589:SF103">
    <property type="entry name" value="CARNITINE O-ACETYL-TRANSFERASE, ISOFORM A-RELATED"/>
    <property type="match status" value="1"/>
</dbReference>
<dbReference type="AlphaFoldDB" id="A0A060SHG2"/>
<dbReference type="PROSITE" id="PS00439">
    <property type="entry name" value="ACYLTRANSF_C_1"/>
    <property type="match status" value="1"/>
</dbReference>
<dbReference type="HOGENOM" id="CLU_013513_5_1_1"/>
<keyword evidence="22" id="KW-1185">Reference proteome</keyword>
<comment type="caution">
    <text evidence="21">The sequence shown here is derived from an EMBL/GenBank/DDBJ whole genome shotgun (WGS) entry which is preliminary data.</text>
</comment>
<evidence type="ECO:0000256" key="1">
    <source>
        <dbReference type="ARBA" id="ARBA00004275"/>
    </source>
</evidence>
<keyword evidence="11" id="KW-0472">Membrane</keyword>
<evidence type="ECO:0000256" key="16">
    <source>
        <dbReference type="ARBA" id="ARBA00066910"/>
    </source>
</evidence>
<evidence type="ECO:0000256" key="14">
    <source>
        <dbReference type="ARBA" id="ARBA00052702"/>
    </source>
</evidence>
<feature type="region of interest" description="Disordered" evidence="19">
    <location>
        <begin position="1"/>
        <end position="27"/>
    </location>
</feature>
<keyword evidence="10" id="KW-0496">Mitochondrion</keyword>
<evidence type="ECO:0000256" key="17">
    <source>
        <dbReference type="ARBA" id="ARBA00073438"/>
    </source>
</evidence>
<organism evidence="21 22">
    <name type="scientific">Pycnoporus cinnabarinus</name>
    <name type="common">Cinnabar-red polypore</name>
    <name type="synonym">Trametes cinnabarina</name>
    <dbReference type="NCBI Taxonomy" id="5643"/>
    <lineage>
        <taxon>Eukaryota</taxon>
        <taxon>Fungi</taxon>
        <taxon>Dikarya</taxon>
        <taxon>Basidiomycota</taxon>
        <taxon>Agaricomycotina</taxon>
        <taxon>Agaricomycetes</taxon>
        <taxon>Polyporales</taxon>
        <taxon>Polyporaceae</taxon>
        <taxon>Trametes</taxon>
    </lineage>
</organism>
<keyword evidence="12" id="KW-0576">Peroxisome</keyword>
<comment type="catalytic activity">
    <reaction evidence="14">
        <text>(R)-carnitine + acetyl-CoA = O-acetyl-(R)-carnitine + CoA</text>
        <dbReference type="Rhea" id="RHEA:21136"/>
        <dbReference type="ChEBI" id="CHEBI:16347"/>
        <dbReference type="ChEBI" id="CHEBI:57287"/>
        <dbReference type="ChEBI" id="CHEBI:57288"/>
        <dbReference type="ChEBI" id="CHEBI:57589"/>
        <dbReference type="EC" id="2.3.1.7"/>
    </reaction>
</comment>
<evidence type="ECO:0000313" key="21">
    <source>
        <dbReference type="EMBL" id="CDO71679.1"/>
    </source>
</evidence>
<dbReference type="Gene3D" id="3.30.559.70">
    <property type="entry name" value="Choline/Carnitine o-acyltransferase, domain 2"/>
    <property type="match status" value="1"/>
</dbReference>
<evidence type="ECO:0000256" key="12">
    <source>
        <dbReference type="ARBA" id="ARBA00023140"/>
    </source>
</evidence>
<gene>
    <name evidence="21" type="ORF">BN946_scf184915.g23</name>
</gene>
<dbReference type="FunFam" id="3.30.559.70:FF:000007">
    <property type="entry name" value="Carnitine O-acetyltransferase, mitochondrial"/>
    <property type="match status" value="1"/>
</dbReference>
<dbReference type="Proteomes" id="UP000029665">
    <property type="component" value="Unassembled WGS sequence"/>
</dbReference>
<evidence type="ECO:0000256" key="13">
    <source>
        <dbReference type="ARBA" id="ARBA00023315"/>
    </source>
</evidence>
<dbReference type="GO" id="GO:0005777">
    <property type="term" value="C:peroxisome"/>
    <property type="evidence" value="ECO:0007669"/>
    <property type="project" value="UniProtKB-SubCell"/>
</dbReference>
<evidence type="ECO:0000256" key="10">
    <source>
        <dbReference type="ARBA" id="ARBA00023128"/>
    </source>
</evidence>
<name>A0A060SHG2_PYCCI</name>
<dbReference type="Gene3D" id="3.30.559.10">
    <property type="entry name" value="Chloramphenicol acetyltransferase-like domain"/>
    <property type="match status" value="1"/>
</dbReference>
<feature type="compositionally biased region" description="Low complexity" evidence="19">
    <location>
        <begin position="8"/>
        <end position="20"/>
    </location>
</feature>
<dbReference type="GO" id="GO:0006631">
    <property type="term" value="P:fatty acid metabolic process"/>
    <property type="evidence" value="ECO:0007669"/>
    <property type="project" value="UniProtKB-KW"/>
</dbReference>
<keyword evidence="6" id="KW-0999">Mitochondrion inner membrane</keyword>
<dbReference type="EMBL" id="CCBP010000104">
    <property type="protein sequence ID" value="CDO71679.1"/>
    <property type="molecule type" value="Genomic_DNA"/>
</dbReference>
<evidence type="ECO:0000256" key="19">
    <source>
        <dbReference type="SAM" id="MobiDB-lite"/>
    </source>
</evidence>
<evidence type="ECO:0000256" key="6">
    <source>
        <dbReference type="ARBA" id="ARBA00022792"/>
    </source>
</evidence>
<dbReference type="InterPro" id="IPR000542">
    <property type="entry name" value="Carn_acyl_trans"/>
</dbReference>
<evidence type="ECO:0000256" key="8">
    <source>
        <dbReference type="ARBA" id="ARBA00022946"/>
    </source>
</evidence>
<dbReference type="SUPFAM" id="SSF52777">
    <property type="entry name" value="CoA-dependent acyltransferases"/>
    <property type="match status" value="2"/>
</dbReference>
<feature type="domain" description="Choline/carnitine acyltransferase" evidence="20">
    <location>
        <begin position="45"/>
        <end position="604"/>
    </location>
</feature>
<keyword evidence="5" id="KW-0808">Transferase</keyword>
<dbReference type="GO" id="GO:0004092">
    <property type="term" value="F:carnitine O-acetyltransferase activity"/>
    <property type="evidence" value="ECO:0007669"/>
    <property type="project" value="UniProtKB-EC"/>
</dbReference>
<dbReference type="OrthoDB" id="240216at2759"/>
<dbReference type="OMA" id="KMDGTPT"/>
<dbReference type="InterPro" id="IPR042231">
    <property type="entry name" value="Cho/carn_acyl_trans_2"/>
</dbReference>
<keyword evidence="4" id="KW-0813">Transport</keyword>
<evidence type="ECO:0000313" key="22">
    <source>
        <dbReference type="Proteomes" id="UP000029665"/>
    </source>
</evidence>
<evidence type="ECO:0000256" key="7">
    <source>
        <dbReference type="ARBA" id="ARBA00022832"/>
    </source>
</evidence>
<sequence>MSQARTLKSSASRKSASSSSDVPPGYVADPNVGPMLRYEASLPRLPVPTITSTAHKYLETVEPHLTREQFSRTQRAVLAFVTSVQGQELQKRLQARAADPSVKNWLADWWNETAYMAYRDPVVVFVSYFYVHVDDWARPDQAKRAAQLLKAMLPFRYLVESKQLEPEKVRGAPLAMSSYEWLFHSCRYPTKPADTAKKFDPTKHNHVVFVRKNKFYKVALADASGRDLSAAELEEQIKKVIAMAGEKKAIPIGALSSENRDTWTDARAALLAASSANAAALEQIESAIMVVCLDDTKPVTREEASWQCWVGDGRNRFFDKHQLIVFENGKSGFLGEHSCMDGTPTLRMNEFMLASLAHGKVDLGPPLDPSAASSLPAPEALTFQLDARTRSYISAAESHFDALIAQHDMEVLHYEEYGKEYIKRHRVSPDAWAQLVKQLAFHKMFGRPGVCYESAQTRMFQLGRTEVIRSASNESKAWAEAMLDPKQTDEQRAALFRKAVSRHMQYAAWAANGRGVDRHLFGLKKCLKEGEPLPKLYEDEAYARTSHWELSTSQLSSPYLDGWGYGEAVVPDGYGLSYSIGDNYIRWTITSRKRRTAELKHYLAEAATETREMMERAAAAEAQKKEAAGAGDKAKL</sequence>
<keyword evidence="13" id="KW-0012">Acyltransferase</keyword>
<evidence type="ECO:0000256" key="11">
    <source>
        <dbReference type="ARBA" id="ARBA00023136"/>
    </source>
</evidence>
<dbReference type="PANTHER" id="PTHR22589">
    <property type="entry name" value="CARNITINE O-ACYLTRANSFERASE"/>
    <property type="match status" value="1"/>
</dbReference>
<feature type="active site" description="Proton acceptor" evidence="18">
    <location>
        <position position="337"/>
    </location>
</feature>
<dbReference type="Pfam" id="PF00755">
    <property type="entry name" value="Carn_acyltransf"/>
    <property type="match status" value="1"/>
</dbReference>
<evidence type="ECO:0000256" key="2">
    <source>
        <dbReference type="ARBA" id="ARBA00004443"/>
    </source>
</evidence>
<comment type="function">
    <text evidence="15">Carnitine acetylase is specific for short chain fatty acids. Carnitine acetylase seems to affect the flux through the pyruvate dehydrogenase complex. It may be involved as well in the transport of acetyl-CoA into mitochondria.</text>
</comment>
<feature type="compositionally biased region" description="Basic and acidic residues" evidence="19">
    <location>
        <begin position="622"/>
        <end position="636"/>
    </location>
</feature>
<evidence type="ECO:0000256" key="18">
    <source>
        <dbReference type="PIRSR" id="PIRSR600542-1"/>
    </source>
</evidence>
<dbReference type="GO" id="GO:0005743">
    <property type="term" value="C:mitochondrial inner membrane"/>
    <property type="evidence" value="ECO:0007669"/>
    <property type="project" value="UniProtKB-SubCell"/>
</dbReference>
<evidence type="ECO:0000256" key="9">
    <source>
        <dbReference type="ARBA" id="ARBA00023098"/>
    </source>
</evidence>
<dbReference type="InterPro" id="IPR039551">
    <property type="entry name" value="Cho/carn_acyl_trans"/>
</dbReference>
<keyword evidence="9" id="KW-0443">Lipid metabolism</keyword>
<feature type="region of interest" description="Disordered" evidence="19">
    <location>
        <begin position="616"/>
        <end position="636"/>
    </location>
</feature>
<proteinExistence type="inferred from homology"/>
<evidence type="ECO:0000256" key="4">
    <source>
        <dbReference type="ARBA" id="ARBA00022448"/>
    </source>
</evidence>
<dbReference type="EC" id="2.3.1.7" evidence="16"/>
<dbReference type="GO" id="GO:0009437">
    <property type="term" value="P:carnitine metabolic process"/>
    <property type="evidence" value="ECO:0007669"/>
    <property type="project" value="TreeGrafter"/>
</dbReference>
<comment type="similarity">
    <text evidence="3">Belongs to the carnitine/choline acetyltransferase family.</text>
</comment>
<dbReference type="InterPro" id="IPR023213">
    <property type="entry name" value="CAT-like_dom_sf"/>
</dbReference>
<protein>
    <recommendedName>
        <fullName evidence="17">Carnitine O-acetyltransferase, mitochondrial</fullName>
        <ecNumber evidence="16">2.3.1.7</ecNumber>
    </recommendedName>
</protein>
<dbReference type="STRING" id="5643.A0A060SHG2"/>
<reference evidence="21" key="1">
    <citation type="submission" date="2014-01" db="EMBL/GenBank/DDBJ databases">
        <title>The genome of the white-rot fungus Pycnoporus cinnabarinus: a basidiomycete model with a versatile arsenal for lignocellulosic biomass breakdown.</title>
        <authorList>
            <person name="Levasseur A."/>
            <person name="Lomascolo A."/>
            <person name="Ruiz-Duenas F.J."/>
            <person name="Uzan E."/>
            <person name="Piumi F."/>
            <person name="Kues U."/>
            <person name="Ram A.F.J."/>
            <person name="Murat C."/>
            <person name="Haon M."/>
            <person name="Benoit I."/>
            <person name="Arfi Y."/>
            <person name="Chevret D."/>
            <person name="Drula E."/>
            <person name="Kwon M.J."/>
            <person name="Gouret P."/>
            <person name="Lesage-Meessen L."/>
            <person name="Lombard V."/>
            <person name="Mariette J."/>
            <person name="Noirot C."/>
            <person name="Park J."/>
            <person name="Patyshakuliyeva A."/>
            <person name="Wieneger R.A.B."/>
            <person name="Wosten H.A.B."/>
            <person name="Martin F."/>
            <person name="Coutinho P.M."/>
            <person name="de Vries R."/>
            <person name="Martinez A.T."/>
            <person name="Klopp C."/>
            <person name="Pontarotti P."/>
            <person name="Henrissat B."/>
            <person name="Record E."/>
        </authorList>
    </citation>
    <scope>NUCLEOTIDE SEQUENCE [LARGE SCALE GENOMIC DNA]</scope>
    <source>
        <strain evidence="21">BRFM137</strain>
    </source>
</reference>
<comment type="subcellular location">
    <subcellularLocation>
        <location evidence="2">Mitochondrion inner membrane</location>
        <topology evidence="2">Peripheral membrane protein</topology>
        <orientation evidence="2">Matrix side</orientation>
    </subcellularLocation>
    <subcellularLocation>
        <location evidence="1">Peroxisome</location>
    </subcellularLocation>
</comment>
<evidence type="ECO:0000256" key="15">
    <source>
        <dbReference type="ARBA" id="ARBA00053195"/>
    </source>
</evidence>
<keyword evidence="7" id="KW-0276">Fatty acid metabolism</keyword>
<evidence type="ECO:0000256" key="3">
    <source>
        <dbReference type="ARBA" id="ARBA00005232"/>
    </source>
</evidence>
<keyword evidence="8" id="KW-0809">Transit peptide</keyword>
<evidence type="ECO:0000256" key="5">
    <source>
        <dbReference type="ARBA" id="ARBA00022679"/>
    </source>
</evidence>